<accession>A0ABQ6A179</accession>
<protein>
    <submittedName>
        <fullName evidence="2">Branched-chain amino acid transporter AzlD</fullName>
    </submittedName>
</protein>
<keyword evidence="1" id="KW-1133">Transmembrane helix</keyword>
<feature type="transmembrane region" description="Helical" evidence="1">
    <location>
        <begin position="69"/>
        <end position="87"/>
    </location>
</feature>
<evidence type="ECO:0000313" key="2">
    <source>
        <dbReference type="EMBL" id="GLR64008.1"/>
    </source>
</evidence>
<dbReference type="EMBL" id="BSOR01000026">
    <property type="protein sequence ID" value="GLR64008.1"/>
    <property type="molecule type" value="Genomic_DNA"/>
</dbReference>
<dbReference type="Proteomes" id="UP001156682">
    <property type="component" value="Unassembled WGS sequence"/>
</dbReference>
<name>A0ABQ6A179_9GAMM</name>
<keyword evidence="1" id="KW-0472">Membrane</keyword>
<dbReference type="Pfam" id="PF05437">
    <property type="entry name" value="AzlD"/>
    <property type="match status" value="1"/>
</dbReference>
<reference evidence="3" key="1">
    <citation type="journal article" date="2019" name="Int. J. Syst. Evol. Microbiol.">
        <title>The Global Catalogue of Microorganisms (GCM) 10K type strain sequencing project: providing services to taxonomists for standard genome sequencing and annotation.</title>
        <authorList>
            <consortium name="The Broad Institute Genomics Platform"/>
            <consortium name="The Broad Institute Genome Sequencing Center for Infectious Disease"/>
            <person name="Wu L."/>
            <person name="Ma J."/>
        </authorList>
    </citation>
    <scope>NUCLEOTIDE SEQUENCE [LARGE SCALE GENOMIC DNA]</scope>
    <source>
        <strain evidence="3">NBRC 100033</strain>
    </source>
</reference>
<sequence>MSNETLYLVSFILVTAVATFLTRLMPFAFLGKHSNHPLAQHLGRYLPAGIMAVLVAIFLPRAAHWQTPVFGLDALLPAALVIVLHLWRRNALLSMLAGTICYMAIQQGVINLV</sequence>
<keyword evidence="1" id="KW-0812">Transmembrane</keyword>
<gene>
    <name evidence="2" type="ORF">GCM10007878_14460</name>
</gene>
<evidence type="ECO:0000313" key="3">
    <source>
        <dbReference type="Proteomes" id="UP001156682"/>
    </source>
</evidence>
<dbReference type="PIRSF" id="PIRSF003203">
    <property type="entry name" value="AzlD"/>
    <property type="match status" value="1"/>
</dbReference>
<evidence type="ECO:0000256" key="1">
    <source>
        <dbReference type="SAM" id="Phobius"/>
    </source>
</evidence>
<feature type="transmembrane region" description="Helical" evidence="1">
    <location>
        <begin position="6"/>
        <end position="30"/>
    </location>
</feature>
<keyword evidence="3" id="KW-1185">Reference proteome</keyword>
<organism evidence="2 3">
    <name type="scientific">Marinospirillum insulare</name>
    <dbReference type="NCBI Taxonomy" id="217169"/>
    <lineage>
        <taxon>Bacteria</taxon>
        <taxon>Pseudomonadati</taxon>
        <taxon>Pseudomonadota</taxon>
        <taxon>Gammaproteobacteria</taxon>
        <taxon>Oceanospirillales</taxon>
        <taxon>Oceanospirillaceae</taxon>
        <taxon>Marinospirillum</taxon>
    </lineage>
</organism>
<proteinExistence type="predicted"/>
<comment type="caution">
    <text evidence="2">The sequence shown here is derived from an EMBL/GenBank/DDBJ whole genome shotgun (WGS) entry which is preliminary data.</text>
</comment>
<dbReference type="RefSeq" id="WP_027850799.1">
    <property type="nucleotide sequence ID" value="NZ_BSOR01000026.1"/>
</dbReference>
<dbReference type="InterPro" id="IPR008407">
    <property type="entry name" value="Brnchd-chn_aa_trnsp_AzlD"/>
</dbReference>